<gene>
    <name evidence="1" type="ORF">JTE90_014844</name>
</gene>
<organism evidence="1 2">
    <name type="scientific">Oedothorax gibbosus</name>
    <dbReference type="NCBI Taxonomy" id="931172"/>
    <lineage>
        <taxon>Eukaryota</taxon>
        <taxon>Metazoa</taxon>
        <taxon>Ecdysozoa</taxon>
        <taxon>Arthropoda</taxon>
        <taxon>Chelicerata</taxon>
        <taxon>Arachnida</taxon>
        <taxon>Araneae</taxon>
        <taxon>Araneomorphae</taxon>
        <taxon>Entelegynae</taxon>
        <taxon>Araneoidea</taxon>
        <taxon>Linyphiidae</taxon>
        <taxon>Erigoninae</taxon>
        <taxon>Oedothorax</taxon>
    </lineage>
</organism>
<dbReference type="EMBL" id="JAFNEN010000781">
    <property type="protein sequence ID" value="KAG8177396.1"/>
    <property type="molecule type" value="Genomic_DNA"/>
</dbReference>
<reference evidence="1 2" key="1">
    <citation type="journal article" date="2022" name="Nat. Ecol. Evol.">
        <title>A masculinizing supergene underlies an exaggerated male reproductive morph in a spider.</title>
        <authorList>
            <person name="Hendrickx F."/>
            <person name="De Corte Z."/>
            <person name="Sonet G."/>
            <person name="Van Belleghem S.M."/>
            <person name="Kostlbacher S."/>
            <person name="Vangestel C."/>
        </authorList>
    </citation>
    <scope>NUCLEOTIDE SEQUENCE [LARGE SCALE GENOMIC DNA]</scope>
    <source>
        <strain evidence="1">W744_W776</strain>
    </source>
</reference>
<name>A0AAV6U055_9ARAC</name>
<evidence type="ECO:0000313" key="1">
    <source>
        <dbReference type="EMBL" id="KAG8177396.1"/>
    </source>
</evidence>
<keyword evidence="2" id="KW-1185">Reference proteome</keyword>
<dbReference type="Proteomes" id="UP000827092">
    <property type="component" value="Unassembled WGS sequence"/>
</dbReference>
<sequence>MQVNIFAFSRTFRQVKNGKREEISVNILKATKGITDLVSSMKIFLFRFCSVVSSRGGLFGVNYNIIFIPTKDLNGFLCDLCGNALLFSDSGHLFPHPLPIRFGGDWPEMPLADCPRSFQQT</sequence>
<proteinExistence type="predicted"/>
<evidence type="ECO:0000313" key="2">
    <source>
        <dbReference type="Proteomes" id="UP000827092"/>
    </source>
</evidence>
<protein>
    <submittedName>
        <fullName evidence="1">Uncharacterized protein</fullName>
    </submittedName>
</protein>
<accession>A0AAV6U055</accession>
<dbReference type="AlphaFoldDB" id="A0AAV6U055"/>
<comment type="caution">
    <text evidence="1">The sequence shown here is derived from an EMBL/GenBank/DDBJ whole genome shotgun (WGS) entry which is preliminary data.</text>
</comment>